<dbReference type="InterPro" id="IPR041408">
    <property type="entry name" value="Hcp_Tssd"/>
</dbReference>
<proteinExistence type="predicted"/>
<evidence type="ECO:0000313" key="2">
    <source>
        <dbReference type="Proteomes" id="UP000831796"/>
    </source>
</evidence>
<dbReference type="KEGG" id="hcu:MUN79_25175"/>
<name>A0A8T9Q295_9BACT</name>
<sequence length="224" mass="23728">MASFYAELHLEGVVIPMLQCSYSFQQTTDARGRVTTRVRQGPLQLLLDVPDDGAELLLSWAATPFKPLAGQVVFYDDSQARLPRETIQFAAGQCVHYEEVFHAAAGEEGAYTCQLTITAPEFELLSGGPAAPALAAALGAAKMPSLAAVPSLALAAAAAVSSPAAAAKAFVAEYTLSEFAKTIGEPSTCSRRRSSSRFTGCSTLLPLLPRPASPRLRTGKLWKI</sequence>
<dbReference type="Proteomes" id="UP000831796">
    <property type="component" value="Chromosome"/>
</dbReference>
<dbReference type="EMBL" id="CP095046">
    <property type="protein sequence ID" value="UOQ71856.1"/>
    <property type="molecule type" value="Genomic_DNA"/>
</dbReference>
<reference evidence="1" key="1">
    <citation type="submission" date="2022-04" db="EMBL/GenBank/DDBJ databases">
        <title>Hymenobacter sp. isolated from the air.</title>
        <authorList>
            <person name="Won M."/>
            <person name="Lee C.-M."/>
            <person name="Woen H.-Y."/>
            <person name="Kwon S.-W."/>
        </authorList>
    </citation>
    <scope>NUCLEOTIDE SEQUENCE</scope>
    <source>
        <strain evidence="1">5116S-3</strain>
    </source>
</reference>
<dbReference type="RefSeq" id="WP_244675257.1">
    <property type="nucleotide sequence ID" value="NZ_CP095046.1"/>
</dbReference>
<protein>
    <submittedName>
        <fullName evidence="1">Uncharacterized protein</fullName>
    </submittedName>
</protein>
<evidence type="ECO:0000313" key="1">
    <source>
        <dbReference type="EMBL" id="UOQ71856.1"/>
    </source>
</evidence>
<gene>
    <name evidence="1" type="ORF">MUN79_25175</name>
</gene>
<keyword evidence="2" id="KW-1185">Reference proteome</keyword>
<organism evidence="1 2">
    <name type="scientific">Hymenobacter cellulosilyticus</name>
    <dbReference type="NCBI Taxonomy" id="2932248"/>
    <lineage>
        <taxon>Bacteria</taxon>
        <taxon>Pseudomonadati</taxon>
        <taxon>Bacteroidota</taxon>
        <taxon>Cytophagia</taxon>
        <taxon>Cytophagales</taxon>
        <taxon>Hymenobacteraceae</taxon>
        <taxon>Hymenobacter</taxon>
    </lineage>
</organism>
<dbReference type="Pfam" id="PF17642">
    <property type="entry name" value="TssD"/>
    <property type="match status" value="1"/>
</dbReference>
<dbReference type="AlphaFoldDB" id="A0A8T9Q295"/>
<dbReference type="GO" id="GO:0033104">
    <property type="term" value="C:type VI protein secretion system complex"/>
    <property type="evidence" value="ECO:0007669"/>
    <property type="project" value="InterPro"/>
</dbReference>
<accession>A0A8T9Q295</accession>